<evidence type="ECO:0000256" key="1">
    <source>
        <dbReference type="SAM" id="Phobius"/>
    </source>
</evidence>
<feature type="transmembrane region" description="Helical" evidence="1">
    <location>
        <begin position="126"/>
        <end position="143"/>
    </location>
</feature>
<reference evidence="2 3" key="1">
    <citation type="journal article" date="2018" name="J. Allergy Clin. Immunol.">
        <title>High-quality assembly of Dermatophagoides pteronyssinus genome and transcriptome reveals a wide range of novel allergens.</title>
        <authorList>
            <person name="Liu X.Y."/>
            <person name="Yang K.Y."/>
            <person name="Wang M.Q."/>
            <person name="Kwok J.S."/>
            <person name="Zeng X."/>
            <person name="Yang Z."/>
            <person name="Xiao X.J."/>
            <person name="Lau C.P."/>
            <person name="Li Y."/>
            <person name="Huang Z.M."/>
            <person name="Ba J.G."/>
            <person name="Yim A.K."/>
            <person name="Ouyang C.Y."/>
            <person name="Ngai S.M."/>
            <person name="Chan T.F."/>
            <person name="Leung E.L."/>
            <person name="Liu L."/>
            <person name="Liu Z.G."/>
            <person name="Tsui S.K."/>
        </authorList>
    </citation>
    <scope>NUCLEOTIDE SEQUENCE [LARGE SCALE GENOMIC DNA]</scope>
    <source>
        <strain evidence="2">Derp</strain>
    </source>
</reference>
<keyword evidence="1" id="KW-0472">Membrane</keyword>
<reference evidence="2 3" key="2">
    <citation type="journal article" date="2022" name="Mol. Biol. Evol.">
        <title>Comparative Genomics Reveals Insights into the Divergent Evolution of Astigmatic Mites and Household Pest Adaptations.</title>
        <authorList>
            <person name="Xiong Q."/>
            <person name="Wan A.T."/>
            <person name="Liu X."/>
            <person name="Fung C.S."/>
            <person name="Xiao X."/>
            <person name="Malainual N."/>
            <person name="Hou J."/>
            <person name="Wang L."/>
            <person name="Wang M."/>
            <person name="Yang K.Y."/>
            <person name="Cui Y."/>
            <person name="Leung E.L."/>
            <person name="Nong W."/>
            <person name="Shin S.K."/>
            <person name="Au S.W."/>
            <person name="Jeong K.Y."/>
            <person name="Chew F.T."/>
            <person name="Hui J.H."/>
            <person name="Leung T.F."/>
            <person name="Tungtrongchitr A."/>
            <person name="Zhong N."/>
            <person name="Liu Z."/>
            <person name="Tsui S.K."/>
        </authorList>
    </citation>
    <scope>NUCLEOTIDE SEQUENCE [LARGE SCALE GENOMIC DNA]</scope>
    <source>
        <strain evidence="2">Derp</strain>
    </source>
</reference>
<proteinExistence type="predicted"/>
<feature type="transmembrane region" description="Helical" evidence="1">
    <location>
        <begin position="229"/>
        <end position="246"/>
    </location>
</feature>
<dbReference type="EMBL" id="NJHN03000024">
    <property type="protein sequence ID" value="KAH9425011.1"/>
    <property type="molecule type" value="Genomic_DNA"/>
</dbReference>
<feature type="transmembrane region" description="Helical" evidence="1">
    <location>
        <begin position="163"/>
        <end position="187"/>
    </location>
</feature>
<gene>
    <name evidence="2" type="ORF">DERP_009236</name>
</gene>
<accession>A0ABQ8JQY3</accession>
<sequence>MFHYQNQTPKSTYGWHLINLITFIITYICQKNKQNLLIIKFNSVSLRDESFNNEYSDYNTGSMIVFDDYYDSNYNESNVYHPFRLYLIFLAIYLAFQTIIIFLYFSFKFVRRIFRNYQILWSLHKMLMSYLVIFETDCIYYFIGNIVQNDHFIENYEKEWLILKILIINVCRWFLLLISTVCTFSFLNRLIQQGRYRPKFGWFSQNFFDYIIVRYLIYCYYYNHMSNWSLHWSFTLLISSFYLFDIRQSITIFNWIF</sequence>
<name>A0ABQ8JQY3_DERPT</name>
<feature type="transmembrane region" description="Helical" evidence="1">
    <location>
        <begin position="207"/>
        <end position="223"/>
    </location>
</feature>
<keyword evidence="1" id="KW-0812">Transmembrane</keyword>
<dbReference type="Proteomes" id="UP000887458">
    <property type="component" value="Unassembled WGS sequence"/>
</dbReference>
<feature type="transmembrane region" description="Helical" evidence="1">
    <location>
        <begin position="83"/>
        <end position="105"/>
    </location>
</feature>
<protein>
    <submittedName>
        <fullName evidence="2">Uncharacterized protein</fullName>
    </submittedName>
</protein>
<feature type="transmembrane region" description="Helical" evidence="1">
    <location>
        <begin position="12"/>
        <end position="28"/>
    </location>
</feature>
<organism evidence="2 3">
    <name type="scientific">Dermatophagoides pteronyssinus</name>
    <name type="common">European house dust mite</name>
    <dbReference type="NCBI Taxonomy" id="6956"/>
    <lineage>
        <taxon>Eukaryota</taxon>
        <taxon>Metazoa</taxon>
        <taxon>Ecdysozoa</taxon>
        <taxon>Arthropoda</taxon>
        <taxon>Chelicerata</taxon>
        <taxon>Arachnida</taxon>
        <taxon>Acari</taxon>
        <taxon>Acariformes</taxon>
        <taxon>Sarcoptiformes</taxon>
        <taxon>Astigmata</taxon>
        <taxon>Psoroptidia</taxon>
        <taxon>Analgoidea</taxon>
        <taxon>Pyroglyphidae</taxon>
        <taxon>Dermatophagoidinae</taxon>
        <taxon>Dermatophagoides</taxon>
    </lineage>
</organism>
<comment type="caution">
    <text evidence="2">The sequence shown here is derived from an EMBL/GenBank/DDBJ whole genome shotgun (WGS) entry which is preliminary data.</text>
</comment>
<keyword evidence="1" id="KW-1133">Transmembrane helix</keyword>
<evidence type="ECO:0000313" key="2">
    <source>
        <dbReference type="EMBL" id="KAH9425011.1"/>
    </source>
</evidence>
<feature type="non-terminal residue" evidence="2">
    <location>
        <position position="257"/>
    </location>
</feature>
<keyword evidence="3" id="KW-1185">Reference proteome</keyword>
<evidence type="ECO:0000313" key="3">
    <source>
        <dbReference type="Proteomes" id="UP000887458"/>
    </source>
</evidence>